<evidence type="ECO:0000256" key="5">
    <source>
        <dbReference type="ARBA" id="ARBA00022741"/>
    </source>
</evidence>
<gene>
    <name evidence="8" type="primary">tilS</name>
    <name evidence="10" type="ORF">EDD76_12241</name>
</gene>
<feature type="domain" description="Lysidine-tRNA(Ile) synthetase C-terminal" evidence="9">
    <location>
        <begin position="422"/>
        <end position="494"/>
    </location>
</feature>
<keyword evidence="5 8" id="KW-0547">Nucleotide-binding</keyword>
<evidence type="ECO:0000256" key="7">
    <source>
        <dbReference type="ARBA" id="ARBA00048539"/>
    </source>
</evidence>
<dbReference type="Proteomes" id="UP000295718">
    <property type="component" value="Unassembled WGS sequence"/>
</dbReference>
<dbReference type="InterPro" id="IPR012796">
    <property type="entry name" value="Lysidine-tRNA-synth_C"/>
</dbReference>
<comment type="subcellular location">
    <subcellularLocation>
        <location evidence="1 8">Cytoplasm</location>
    </subcellularLocation>
</comment>
<keyword evidence="11" id="KW-1185">Reference proteome</keyword>
<dbReference type="SUPFAM" id="SSF52402">
    <property type="entry name" value="Adenine nucleotide alpha hydrolases-like"/>
    <property type="match status" value="1"/>
</dbReference>
<comment type="domain">
    <text evidence="8">The N-terminal region contains the highly conserved SGGXDS motif, predicted to be a P-loop motif involved in ATP binding.</text>
</comment>
<dbReference type="InterPro" id="IPR012094">
    <property type="entry name" value="tRNA_Ile_lys_synt"/>
</dbReference>
<evidence type="ECO:0000259" key="9">
    <source>
        <dbReference type="SMART" id="SM00977"/>
    </source>
</evidence>
<dbReference type="PANTHER" id="PTHR43033:SF1">
    <property type="entry name" value="TRNA(ILE)-LYSIDINE SYNTHASE-RELATED"/>
    <property type="match status" value="1"/>
</dbReference>
<dbReference type="EMBL" id="SLUO01000022">
    <property type="protein sequence ID" value="TCL54122.1"/>
    <property type="molecule type" value="Genomic_DNA"/>
</dbReference>
<evidence type="ECO:0000256" key="6">
    <source>
        <dbReference type="ARBA" id="ARBA00022840"/>
    </source>
</evidence>
<keyword evidence="4 8" id="KW-0819">tRNA processing</keyword>
<dbReference type="PANTHER" id="PTHR43033">
    <property type="entry name" value="TRNA(ILE)-LYSIDINE SYNTHASE-RELATED"/>
    <property type="match status" value="1"/>
</dbReference>
<evidence type="ECO:0000313" key="11">
    <source>
        <dbReference type="Proteomes" id="UP000295718"/>
    </source>
</evidence>
<comment type="caution">
    <text evidence="10">The sequence shown here is derived from an EMBL/GenBank/DDBJ whole genome shotgun (WGS) entry which is preliminary data.</text>
</comment>
<protein>
    <recommendedName>
        <fullName evidence="8">tRNA(Ile)-lysidine synthase</fullName>
        <ecNumber evidence="8">6.3.4.19</ecNumber>
    </recommendedName>
    <alternativeName>
        <fullName evidence="8">tRNA(Ile)-2-lysyl-cytidine synthase</fullName>
    </alternativeName>
    <alternativeName>
        <fullName evidence="8">tRNA(Ile)-lysidine synthetase</fullName>
    </alternativeName>
</protein>
<dbReference type="Pfam" id="PF01171">
    <property type="entry name" value="ATP_bind_3"/>
    <property type="match status" value="2"/>
</dbReference>
<evidence type="ECO:0000313" key="10">
    <source>
        <dbReference type="EMBL" id="TCL54122.1"/>
    </source>
</evidence>
<organism evidence="10 11">
    <name type="scientific">Kineothrix alysoides</name>
    <dbReference type="NCBI Taxonomy" id="1469948"/>
    <lineage>
        <taxon>Bacteria</taxon>
        <taxon>Bacillati</taxon>
        <taxon>Bacillota</taxon>
        <taxon>Clostridia</taxon>
        <taxon>Lachnospirales</taxon>
        <taxon>Lachnospiraceae</taxon>
        <taxon>Kineothrix</taxon>
    </lineage>
</organism>
<dbReference type="Pfam" id="PF11734">
    <property type="entry name" value="TilS_C"/>
    <property type="match status" value="1"/>
</dbReference>
<comment type="function">
    <text evidence="8">Ligates lysine onto the cytidine present at position 34 of the AUA codon-specific tRNA(Ile) that contains the anticodon CAU, in an ATP-dependent manner. Cytidine is converted to lysidine, thus changing the amino acid specificity of the tRNA from methionine to isoleucine.</text>
</comment>
<dbReference type="EC" id="6.3.4.19" evidence="8"/>
<dbReference type="InterPro" id="IPR011063">
    <property type="entry name" value="TilS/TtcA_N"/>
</dbReference>
<dbReference type="Gene3D" id="3.30.465.60">
    <property type="match status" value="1"/>
</dbReference>
<name>A0A4V2QB06_9FIRM</name>
<dbReference type="GO" id="GO:0032267">
    <property type="term" value="F:tRNA(Ile)-lysidine synthase activity"/>
    <property type="evidence" value="ECO:0007669"/>
    <property type="project" value="UniProtKB-EC"/>
</dbReference>
<dbReference type="Gene3D" id="3.40.50.620">
    <property type="entry name" value="HUPs"/>
    <property type="match status" value="1"/>
</dbReference>
<evidence type="ECO:0000256" key="8">
    <source>
        <dbReference type="HAMAP-Rule" id="MF_01161"/>
    </source>
</evidence>
<keyword evidence="2 8" id="KW-0963">Cytoplasm</keyword>
<sequence>MNERIFSKVKAYIEKYQMLVPGDTVVLGVSGGADSVCLLLMFCELAKEMPLKLIVVHVNHGIREEGKKDAAYVERLCKERKLPFFLIEEDVKALAKEEKLSEEEAGRIVRYRAFAHILEQNSKDEKVNDKIADGEIAYGKTGGSETAYGKIAVAHNAGDRVETMLFHLFRGTGLSGASGIKPVRGNIIRPLLCLKREEIEEYLNGNQVSFCIDHTNLEDTYTRNRIRNHILPLAEKEICQGAVTHMWEAADMLLEAEEYIKKQSQKVYNECRIKQDEICGTQPLGVVLRADLLASQEPFMQKRVLLQALEELTESRKDITSVHVEEIRKLLNKQGSKQVSLPYGLTAAKEYDRLILFDGDFEKSLLKERKGMEPLSVSIPGCVSVPGLGMVEFSLFSHEKTQIIPEKSYTKWFDYDRITRSLLFRTRETGDYLTINEDLSKKTLKDYMIGEKIPKNKRGELYVLADGNHILWVPGHRISQYYKVTEYTKRILQVTIQPPAS</sequence>
<evidence type="ECO:0000256" key="3">
    <source>
        <dbReference type="ARBA" id="ARBA00022598"/>
    </source>
</evidence>
<dbReference type="SMART" id="SM00977">
    <property type="entry name" value="TilS_C"/>
    <property type="match status" value="1"/>
</dbReference>
<dbReference type="OrthoDB" id="9807403at2"/>
<dbReference type="InterPro" id="IPR015262">
    <property type="entry name" value="tRNA_Ile_lys_synt_subst-bd"/>
</dbReference>
<dbReference type="HAMAP" id="MF_01161">
    <property type="entry name" value="tRNA_Ile_lys_synt"/>
    <property type="match status" value="1"/>
</dbReference>
<dbReference type="SUPFAM" id="SSF82829">
    <property type="entry name" value="MesJ substrate recognition domain-like"/>
    <property type="match status" value="1"/>
</dbReference>
<dbReference type="GO" id="GO:0006400">
    <property type="term" value="P:tRNA modification"/>
    <property type="evidence" value="ECO:0007669"/>
    <property type="project" value="UniProtKB-UniRule"/>
</dbReference>
<dbReference type="RefSeq" id="WP_031391873.1">
    <property type="nucleotide sequence ID" value="NZ_JPNB01000002.1"/>
</dbReference>
<dbReference type="NCBIfam" id="TIGR02433">
    <property type="entry name" value="lysidine_TilS_C"/>
    <property type="match status" value="1"/>
</dbReference>
<reference evidence="10 11" key="1">
    <citation type="submission" date="2019-03" db="EMBL/GenBank/DDBJ databases">
        <title>Genomic Encyclopedia of Type Strains, Phase IV (KMG-IV): sequencing the most valuable type-strain genomes for metagenomic binning, comparative biology and taxonomic classification.</title>
        <authorList>
            <person name="Goeker M."/>
        </authorList>
    </citation>
    <scope>NUCLEOTIDE SEQUENCE [LARGE SCALE GENOMIC DNA]</scope>
    <source>
        <strain evidence="10 11">DSM 100556</strain>
    </source>
</reference>
<evidence type="ECO:0000256" key="2">
    <source>
        <dbReference type="ARBA" id="ARBA00022490"/>
    </source>
</evidence>
<accession>A0A4V2QB06</accession>
<dbReference type="GO" id="GO:0005737">
    <property type="term" value="C:cytoplasm"/>
    <property type="evidence" value="ECO:0007669"/>
    <property type="project" value="UniProtKB-SubCell"/>
</dbReference>
<evidence type="ECO:0000256" key="1">
    <source>
        <dbReference type="ARBA" id="ARBA00004496"/>
    </source>
</evidence>
<comment type="similarity">
    <text evidence="8">Belongs to the tRNA(Ile)-lysidine synthase family.</text>
</comment>
<keyword evidence="6 8" id="KW-0067">ATP-binding</keyword>
<dbReference type="Pfam" id="PF09179">
    <property type="entry name" value="TilS"/>
    <property type="match status" value="1"/>
</dbReference>
<proteinExistence type="inferred from homology"/>
<feature type="binding site" evidence="8">
    <location>
        <begin position="30"/>
        <end position="35"/>
    </location>
    <ligand>
        <name>ATP</name>
        <dbReference type="ChEBI" id="CHEBI:30616"/>
    </ligand>
</feature>
<dbReference type="NCBIfam" id="TIGR02432">
    <property type="entry name" value="lysidine_TilS_N"/>
    <property type="match status" value="1"/>
</dbReference>
<dbReference type="STRING" id="1469948.GCA_000732725_03233"/>
<dbReference type="AlphaFoldDB" id="A0A4V2QB06"/>
<dbReference type="SUPFAM" id="SSF56037">
    <property type="entry name" value="PheT/TilS domain"/>
    <property type="match status" value="1"/>
</dbReference>
<dbReference type="InterPro" id="IPR012795">
    <property type="entry name" value="tRNA_Ile_lys_synt_N"/>
</dbReference>
<dbReference type="GO" id="GO:0005524">
    <property type="term" value="F:ATP binding"/>
    <property type="evidence" value="ECO:0007669"/>
    <property type="project" value="UniProtKB-UniRule"/>
</dbReference>
<comment type="catalytic activity">
    <reaction evidence="7 8">
        <text>cytidine(34) in tRNA(Ile2) + L-lysine + ATP = lysidine(34) in tRNA(Ile2) + AMP + diphosphate + H(+)</text>
        <dbReference type="Rhea" id="RHEA:43744"/>
        <dbReference type="Rhea" id="RHEA-COMP:10625"/>
        <dbReference type="Rhea" id="RHEA-COMP:10670"/>
        <dbReference type="ChEBI" id="CHEBI:15378"/>
        <dbReference type="ChEBI" id="CHEBI:30616"/>
        <dbReference type="ChEBI" id="CHEBI:32551"/>
        <dbReference type="ChEBI" id="CHEBI:33019"/>
        <dbReference type="ChEBI" id="CHEBI:82748"/>
        <dbReference type="ChEBI" id="CHEBI:83665"/>
        <dbReference type="ChEBI" id="CHEBI:456215"/>
        <dbReference type="EC" id="6.3.4.19"/>
    </reaction>
</comment>
<keyword evidence="3 8" id="KW-0436">Ligase</keyword>
<dbReference type="InterPro" id="IPR014729">
    <property type="entry name" value="Rossmann-like_a/b/a_fold"/>
</dbReference>
<dbReference type="CDD" id="cd01992">
    <property type="entry name" value="TilS_N"/>
    <property type="match status" value="1"/>
</dbReference>
<evidence type="ECO:0000256" key="4">
    <source>
        <dbReference type="ARBA" id="ARBA00022694"/>
    </source>
</evidence>